<evidence type="ECO:0000313" key="2">
    <source>
        <dbReference type="EMBL" id="KAE9254435.1"/>
    </source>
</evidence>
<gene>
    <name evidence="2" type="ORF">PF002_g2870</name>
</gene>
<sequence>MADQDDPVEQLAVQAAAIRLRSAGEPSQQPPWDLRLRIPNPFGATASAAEGEDPQPDEEMQTASPRQDSQRVATAPAIPQPPRYQGLTMKDRRKFMADYETYLAVINTLQTEWAGVLVMPQWVDYFKEAHSPSHVDYGAIDEAMKALRMKTTLPEPGSRMTMLQSDLEDILDEFNVTELAFEHEQRRLVTYLHNAMAPPAFKSVITTRLSLQENRRYKKEVDELLVGTTAAEAAVDAVADHLGDQILLDMVVDAILHARVVWAARVVQVEPVEPVAVVAEVAVGPALPMEPHRQTMPQVMQVPLWLRERLARV</sequence>
<dbReference type="AlphaFoldDB" id="A0A6A4AEB9"/>
<dbReference type="Proteomes" id="UP000440367">
    <property type="component" value="Unassembled WGS sequence"/>
</dbReference>
<evidence type="ECO:0000313" key="3">
    <source>
        <dbReference type="Proteomes" id="UP000440367"/>
    </source>
</evidence>
<reference evidence="2 3" key="1">
    <citation type="submission" date="2018-08" db="EMBL/GenBank/DDBJ databases">
        <title>Genomic investigation of the strawberry pathogen Phytophthora fragariae indicates pathogenicity is determined by transcriptional variation in three key races.</title>
        <authorList>
            <person name="Adams T.M."/>
            <person name="Armitage A.D."/>
            <person name="Sobczyk M.K."/>
            <person name="Bates H.J."/>
            <person name="Dunwell J.M."/>
            <person name="Nellist C.F."/>
            <person name="Harrison R.J."/>
        </authorList>
    </citation>
    <scope>NUCLEOTIDE SEQUENCE [LARGE SCALE GENOMIC DNA]</scope>
    <source>
        <strain evidence="2 3">BC-1</strain>
    </source>
</reference>
<proteinExistence type="predicted"/>
<evidence type="ECO:0000256" key="1">
    <source>
        <dbReference type="SAM" id="MobiDB-lite"/>
    </source>
</evidence>
<feature type="compositionally biased region" description="Acidic residues" evidence="1">
    <location>
        <begin position="50"/>
        <end position="60"/>
    </location>
</feature>
<name>A0A6A4AEB9_9STRA</name>
<organism evidence="2 3">
    <name type="scientific">Phytophthora fragariae</name>
    <dbReference type="NCBI Taxonomy" id="53985"/>
    <lineage>
        <taxon>Eukaryota</taxon>
        <taxon>Sar</taxon>
        <taxon>Stramenopiles</taxon>
        <taxon>Oomycota</taxon>
        <taxon>Peronosporomycetes</taxon>
        <taxon>Peronosporales</taxon>
        <taxon>Peronosporaceae</taxon>
        <taxon>Phytophthora</taxon>
    </lineage>
</organism>
<comment type="caution">
    <text evidence="2">The sequence shown here is derived from an EMBL/GenBank/DDBJ whole genome shotgun (WGS) entry which is preliminary data.</text>
</comment>
<feature type="region of interest" description="Disordered" evidence="1">
    <location>
        <begin position="21"/>
        <end position="87"/>
    </location>
</feature>
<accession>A0A6A4AEB9</accession>
<dbReference type="EMBL" id="QXGD01000077">
    <property type="protein sequence ID" value="KAE9254435.1"/>
    <property type="molecule type" value="Genomic_DNA"/>
</dbReference>
<feature type="compositionally biased region" description="Polar residues" evidence="1">
    <location>
        <begin position="61"/>
        <end position="72"/>
    </location>
</feature>
<protein>
    <submittedName>
        <fullName evidence="2">Uncharacterized protein</fullName>
    </submittedName>
</protein>